<sequence length="731" mass="82600">MKTNQIEIEVESKQVDLTPGEQPAKYEVTVSNNTNDYADIQLQLQASYGKKQPKDYWYRVSPEVSKLIPQGDLTKFSLEIFDTPEPGFVGNLPITVEVFSSTTPNQPTRKLIKDLNIKPATSLKPVKIELSPDYLEKFPDTQEFNISVYIYNPNQQEIKAKIKLLNLDYSWIKDGISEYDLKLAPDEKGKQIFYLKLPNNYQIISKLYPFQVEVTHKNSPKDCIEGKIKILPQGSLNFVYKPEKIQEITAKPAWKFWRSDSVTYDLIFENNSNVYQDEVGINIVDQDQPPCTFLVTPKTSPLPPKDTKQLNLEVSCPRHWFGQAKYITPTIEATWSQEENLDLPNEVEQIPLLIKPIIPYWCQTGSVILLLCLFWWLLFKPPTRHNDAVNSVQFNGVGENIISASDDQTMINWRVSGFNIFKFWANPKIRQIGNTGKAVRLIRLRPVDNNFLAAGLENGEIQIWDLLSDNKKPKYCFSPGKDDRVLALEFSNDSHYLFSGHGSGLVRGWDLQNAPNCGSGNSTLYKLKPLTKQLNFAISSIKSIGKDQKILAIAGRYNQLILWNWAENKTNQISYPYPGGKDDYITTLATAESDPNLLATANTQGNITIFNVKDCLETNSKICGQVVDKWNSGQNEQPVRSISLTANACYLVSGGDDAKIRLWPLTKGGMRSLLLKNGNGKEIGNLSNGKTIYSLDIKIVQNDIVIGSGSKDHLVQISREKRLPEMGCDRD</sequence>
<keyword evidence="1 3" id="KW-0853">WD repeat</keyword>
<proteinExistence type="predicted"/>
<evidence type="ECO:0000256" key="1">
    <source>
        <dbReference type="ARBA" id="ARBA00022574"/>
    </source>
</evidence>
<feature type="repeat" description="WD" evidence="3">
    <location>
        <begin position="478"/>
        <end position="513"/>
    </location>
</feature>
<gene>
    <name evidence="5" type="ORF">AN481_10250</name>
</gene>
<dbReference type="PATRIC" id="fig|1710894.3.peg.4118"/>
<accession>A0A1B7VWS7</accession>
<dbReference type="InterPro" id="IPR001680">
    <property type="entry name" value="WD40_rpt"/>
</dbReference>
<feature type="repeat" description="WD" evidence="3">
    <location>
        <begin position="382"/>
        <end position="416"/>
    </location>
</feature>
<evidence type="ECO:0000256" key="2">
    <source>
        <dbReference type="ARBA" id="ARBA00022737"/>
    </source>
</evidence>
<protein>
    <submittedName>
        <fullName evidence="5">Uncharacterized protein</fullName>
    </submittedName>
</protein>
<keyword evidence="4" id="KW-0472">Membrane</keyword>
<evidence type="ECO:0000313" key="5">
    <source>
        <dbReference type="EMBL" id="OBQ25448.1"/>
    </source>
</evidence>
<name>A0A1B7VWS7_APHFL</name>
<dbReference type="PANTHER" id="PTHR22847:SF637">
    <property type="entry name" value="WD REPEAT DOMAIN 5B"/>
    <property type="match status" value="1"/>
</dbReference>
<organism evidence="5 6">
    <name type="scientific">Aphanizomenon flos-aquae LD13</name>
    <dbReference type="NCBI Taxonomy" id="1710894"/>
    <lineage>
        <taxon>Bacteria</taxon>
        <taxon>Bacillati</taxon>
        <taxon>Cyanobacteriota</taxon>
        <taxon>Cyanophyceae</taxon>
        <taxon>Nostocales</taxon>
        <taxon>Aphanizomenonaceae</taxon>
        <taxon>Aphanizomenon</taxon>
    </lineage>
</organism>
<feature type="transmembrane region" description="Helical" evidence="4">
    <location>
        <begin position="358"/>
        <end position="378"/>
    </location>
</feature>
<dbReference type="PROSITE" id="PS50082">
    <property type="entry name" value="WD_REPEATS_2"/>
    <property type="match status" value="3"/>
</dbReference>
<keyword evidence="4" id="KW-0812">Transmembrane</keyword>
<dbReference type="PANTHER" id="PTHR22847">
    <property type="entry name" value="WD40 REPEAT PROTEIN"/>
    <property type="match status" value="1"/>
</dbReference>
<evidence type="ECO:0000256" key="4">
    <source>
        <dbReference type="SAM" id="Phobius"/>
    </source>
</evidence>
<dbReference type="InterPro" id="IPR015943">
    <property type="entry name" value="WD40/YVTN_repeat-like_dom_sf"/>
</dbReference>
<dbReference type="Pfam" id="PF00400">
    <property type="entry name" value="WD40"/>
    <property type="match status" value="3"/>
</dbReference>
<dbReference type="EMBL" id="LJOY01000029">
    <property type="protein sequence ID" value="OBQ25448.1"/>
    <property type="molecule type" value="Genomic_DNA"/>
</dbReference>
<keyword evidence="2" id="KW-0677">Repeat</keyword>
<dbReference type="Gene3D" id="2.130.10.10">
    <property type="entry name" value="YVTN repeat-like/Quinoprotein amine dehydrogenase"/>
    <property type="match status" value="2"/>
</dbReference>
<dbReference type="Proteomes" id="UP000092382">
    <property type="component" value="Unassembled WGS sequence"/>
</dbReference>
<feature type="repeat" description="WD" evidence="3">
    <location>
        <begin position="632"/>
        <end position="673"/>
    </location>
</feature>
<dbReference type="InterPro" id="IPR036322">
    <property type="entry name" value="WD40_repeat_dom_sf"/>
</dbReference>
<evidence type="ECO:0000313" key="6">
    <source>
        <dbReference type="Proteomes" id="UP000092382"/>
    </source>
</evidence>
<keyword evidence="4" id="KW-1133">Transmembrane helix</keyword>
<dbReference type="SUPFAM" id="SSF50978">
    <property type="entry name" value="WD40 repeat-like"/>
    <property type="match status" value="1"/>
</dbReference>
<evidence type="ECO:0000256" key="3">
    <source>
        <dbReference type="PROSITE-ProRule" id="PRU00221"/>
    </source>
</evidence>
<reference evidence="5 6" key="1">
    <citation type="submission" date="2015-09" db="EMBL/GenBank/DDBJ databases">
        <title>Whole genome shotgun sequence assembly of Aphanizomenon flos-aquae UKL13.</title>
        <authorList>
            <person name="Driscoll C."/>
        </authorList>
    </citation>
    <scope>NUCLEOTIDE SEQUENCE [LARGE SCALE GENOMIC DNA]</scope>
    <source>
        <strain evidence="5">MDT13</strain>
    </source>
</reference>
<dbReference type="STRING" id="1803587.GCA_001593825_02818"/>
<comment type="caution">
    <text evidence="5">The sequence shown here is derived from an EMBL/GenBank/DDBJ whole genome shotgun (WGS) entry which is preliminary data.</text>
</comment>
<dbReference type="AlphaFoldDB" id="A0A1B7VWS7"/>
<dbReference type="SMART" id="SM00320">
    <property type="entry name" value="WD40"/>
    <property type="match status" value="5"/>
</dbReference>